<gene>
    <name evidence="7" type="ORF">DJ021_11990</name>
</gene>
<comment type="subunit">
    <text evidence="2">In C.crescentus, the flagellar filament is composed of multiple flagellins of 29 kDa; 27 kDa and 25 kDa.</text>
</comment>
<organism evidence="7 8">
    <name type="scientific">Phenylobacterium hankyongense</name>
    <dbReference type="NCBI Taxonomy" id="1813876"/>
    <lineage>
        <taxon>Bacteria</taxon>
        <taxon>Pseudomonadati</taxon>
        <taxon>Pseudomonadota</taxon>
        <taxon>Alphaproteobacteria</taxon>
        <taxon>Caulobacterales</taxon>
        <taxon>Caulobacteraceae</taxon>
        <taxon>Phenylobacterium</taxon>
    </lineage>
</organism>
<comment type="caution">
    <text evidence="7">The sequence shown here is derived from an EMBL/GenBank/DDBJ whole genome shotgun (WGS) entry which is preliminary data.</text>
</comment>
<dbReference type="GO" id="GO:0005198">
    <property type="term" value="F:structural molecule activity"/>
    <property type="evidence" value="ECO:0007669"/>
    <property type="project" value="UniProtKB-UniRule"/>
</dbReference>
<accession>A0A328B3Q6</accession>
<dbReference type="AlphaFoldDB" id="A0A328B3Q6"/>
<sequence length="310" mass="32883">MVTRVSTAGNYASVLANLMVAQQRQIEAGNQVATQKKGTNLKDYAKSAEVLTAMRSVQARQQVYQDQNGMIADKLTTQDSALNQVTDAATAVRQALTDALASGHADTLMQDLQSQMTNAVEGMNARYNGKYLFAGGQIDTKPVTAVQMSDLTAPPATISSFFKNDDFKAQAKVDDSTTVTTGVLASDIGTPLMNALQAIQSFQEGPSGPFTGKLTAAQTTFLQNQLAGLDTVRTDLTGMTAANGLVQQRVDSVKTNLTTRDNTLAGMVGDITDADMAQAASQLQMAQLSVQAAAQVYQTLQQSSLLNLLK</sequence>
<dbReference type="GO" id="GO:0009288">
    <property type="term" value="C:bacterial-type flagellum"/>
    <property type="evidence" value="ECO:0007669"/>
    <property type="project" value="UniProtKB-SubCell"/>
</dbReference>
<dbReference type="Pfam" id="PF00700">
    <property type="entry name" value="Flagellin_C"/>
    <property type="match status" value="1"/>
</dbReference>
<keyword evidence="3 4" id="KW-0975">Bacterial flagellum</keyword>
<keyword evidence="4" id="KW-0964">Secreted</keyword>
<dbReference type="RefSeq" id="WP_111457767.1">
    <property type="nucleotide sequence ID" value="NZ_QFYP01000001.1"/>
</dbReference>
<dbReference type="InterPro" id="IPR001492">
    <property type="entry name" value="Flagellin"/>
</dbReference>
<dbReference type="OrthoDB" id="8477979at2"/>
<evidence type="ECO:0000313" key="8">
    <source>
        <dbReference type="Proteomes" id="UP000249842"/>
    </source>
</evidence>
<feature type="domain" description="Flagellin N-terminal" evidence="5">
    <location>
        <begin position="6"/>
        <end position="135"/>
    </location>
</feature>
<keyword evidence="7" id="KW-0969">Cilium</keyword>
<dbReference type="InterPro" id="IPR001029">
    <property type="entry name" value="Flagellin_N"/>
</dbReference>
<feature type="domain" description="Flagellin C-terminal" evidence="6">
    <location>
        <begin position="228"/>
        <end position="309"/>
    </location>
</feature>
<keyword evidence="7" id="KW-0966">Cell projection</keyword>
<reference evidence="8" key="1">
    <citation type="submission" date="2018-05" db="EMBL/GenBank/DDBJ databases">
        <authorList>
            <person name="Li X."/>
        </authorList>
    </citation>
    <scope>NUCLEOTIDE SEQUENCE [LARGE SCALE GENOMIC DNA]</scope>
    <source>
        <strain evidence="8">HKS-05</strain>
    </source>
</reference>
<evidence type="ECO:0000256" key="3">
    <source>
        <dbReference type="ARBA" id="ARBA00023143"/>
    </source>
</evidence>
<dbReference type="InterPro" id="IPR046358">
    <property type="entry name" value="Flagellin_C"/>
</dbReference>
<name>A0A328B3Q6_9CAUL</name>
<dbReference type="PANTHER" id="PTHR42792">
    <property type="entry name" value="FLAGELLIN"/>
    <property type="match status" value="1"/>
</dbReference>
<evidence type="ECO:0000259" key="6">
    <source>
        <dbReference type="Pfam" id="PF00700"/>
    </source>
</evidence>
<comment type="function">
    <text evidence="4">Flagellin is the subunit protein which polymerizes to form the filaments of bacterial flagella.</text>
</comment>
<dbReference type="GO" id="GO:0005576">
    <property type="term" value="C:extracellular region"/>
    <property type="evidence" value="ECO:0007669"/>
    <property type="project" value="UniProtKB-SubCell"/>
</dbReference>
<evidence type="ECO:0000256" key="4">
    <source>
        <dbReference type="RuleBase" id="RU362073"/>
    </source>
</evidence>
<proteinExistence type="inferred from homology"/>
<dbReference type="Gene3D" id="1.20.1330.10">
    <property type="entry name" value="f41 fragment of flagellin, N-terminal domain"/>
    <property type="match status" value="1"/>
</dbReference>
<keyword evidence="7" id="KW-0282">Flagellum</keyword>
<evidence type="ECO:0000313" key="7">
    <source>
        <dbReference type="EMBL" id="RAK60474.1"/>
    </source>
</evidence>
<protein>
    <recommendedName>
        <fullName evidence="4">Flagellin</fullName>
    </recommendedName>
</protein>
<evidence type="ECO:0000256" key="2">
    <source>
        <dbReference type="ARBA" id="ARBA00011829"/>
    </source>
</evidence>
<comment type="similarity">
    <text evidence="1 4">Belongs to the bacterial flagellin family.</text>
</comment>
<evidence type="ECO:0000256" key="1">
    <source>
        <dbReference type="ARBA" id="ARBA00005709"/>
    </source>
</evidence>
<dbReference type="SUPFAM" id="SSF64518">
    <property type="entry name" value="Phase 1 flagellin"/>
    <property type="match status" value="1"/>
</dbReference>
<dbReference type="PANTHER" id="PTHR42792:SF1">
    <property type="entry name" value="FLAGELLAR HOOK-ASSOCIATED PROTEIN 3"/>
    <property type="match status" value="1"/>
</dbReference>
<comment type="subcellular location">
    <subcellularLocation>
        <location evidence="4">Secreted</location>
    </subcellularLocation>
    <subcellularLocation>
        <location evidence="4">Bacterial flagellum</location>
    </subcellularLocation>
</comment>
<evidence type="ECO:0000259" key="5">
    <source>
        <dbReference type="Pfam" id="PF00669"/>
    </source>
</evidence>
<dbReference type="Proteomes" id="UP000249842">
    <property type="component" value="Unassembled WGS sequence"/>
</dbReference>
<dbReference type="EMBL" id="QFYP01000001">
    <property type="protein sequence ID" value="RAK60474.1"/>
    <property type="molecule type" value="Genomic_DNA"/>
</dbReference>
<dbReference type="Pfam" id="PF00669">
    <property type="entry name" value="Flagellin_N"/>
    <property type="match status" value="1"/>
</dbReference>
<keyword evidence="8" id="KW-1185">Reference proteome</keyword>